<comment type="catalytic activity">
    <reaction evidence="11">
        <text>1D-myo-inositol 1,2,4,5,6-pentakisphosphate + H2O = 1D-myo-inositol 1,2,5,6-tetrakisphosphate + phosphate</text>
        <dbReference type="Rhea" id="RHEA:77115"/>
        <dbReference type="ChEBI" id="CHEBI:15377"/>
        <dbReference type="ChEBI" id="CHEBI:43474"/>
        <dbReference type="ChEBI" id="CHEBI:57798"/>
        <dbReference type="ChEBI" id="CHEBI:195535"/>
        <dbReference type="EC" id="3.1.3.62"/>
    </reaction>
    <physiologicalReaction direction="left-to-right" evidence="11">
        <dbReference type="Rhea" id="RHEA:77116"/>
    </physiologicalReaction>
</comment>
<gene>
    <name evidence="15" type="ORF">V9T40_000354</name>
</gene>
<evidence type="ECO:0000256" key="7">
    <source>
        <dbReference type="ARBA" id="ARBA00022801"/>
    </source>
</evidence>
<evidence type="ECO:0000256" key="11">
    <source>
        <dbReference type="ARBA" id="ARBA00043671"/>
    </source>
</evidence>
<comment type="catalytic activity">
    <reaction evidence="13">
        <text>(2R)-2,3-bisphosphoglycerate + H2O = (2R)-2-phosphoglycerate + phosphate</text>
        <dbReference type="Rhea" id="RHEA:27381"/>
        <dbReference type="ChEBI" id="CHEBI:15377"/>
        <dbReference type="ChEBI" id="CHEBI:43474"/>
        <dbReference type="ChEBI" id="CHEBI:58248"/>
        <dbReference type="ChEBI" id="CHEBI:58289"/>
        <dbReference type="EC" id="3.1.3.80"/>
    </reaction>
    <physiologicalReaction direction="left-to-right" evidence="13">
        <dbReference type="Rhea" id="RHEA:27382"/>
    </physiologicalReaction>
</comment>
<evidence type="ECO:0000256" key="10">
    <source>
        <dbReference type="ARBA" id="ARBA00043668"/>
    </source>
</evidence>
<evidence type="ECO:0000313" key="15">
    <source>
        <dbReference type="EMBL" id="KAK7579725.1"/>
    </source>
</evidence>
<evidence type="ECO:0000256" key="3">
    <source>
        <dbReference type="ARBA" id="ARBA00012976"/>
    </source>
</evidence>
<keyword evidence="7" id="KW-0378">Hydrolase</keyword>
<evidence type="ECO:0000256" key="1">
    <source>
        <dbReference type="ARBA" id="ARBA00004370"/>
    </source>
</evidence>
<evidence type="ECO:0000256" key="12">
    <source>
        <dbReference type="ARBA" id="ARBA00043691"/>
    </source>
</evidence>
<dbReference type="SUPFAM" id="SSF53254">
    <property type="entry name" value="Phosphoglycerate mutase-like"/>
    <property type="match status" value="1"/>
</dbReference>
<feature type="compositionally biased region" description="Basic and acidic residues" evidence="14">
    <location>
        <begin position="473"/>
        <end position="487"/>
    </location>
</feature>
<evidence type="ECO:0000256" key="8">
    <source>
        <dbReference type="ARBA" id="ARBA00023136"/>
    </source>
</evidence>
<evidence type="ECO:0000256" key="14">
    <source>
        <dbReference type="SAM" id="MobiDB-lite"/>
    </source>
</evidence>
<proteinExistence type="inferred from homology"/>
<feature type="compositionally biased region" description="Basic residues" evidence="14">
    <location>
        <begin position="488"/>
        <end position="500"/>
    </location>
</feature>
<dbReference type="GO" id="GO:0016020">
    <property type="term" value="C:membrane"/>
    <property type="evidence" value="ECO:0007669"/>
    <property type="project" value="UniProtKB-SubCell"/>
</dbReference>
<protein>
    <recommendedName>
        <fullName evidence="5">Multiple inositol polyphosphate phosphatase 1</fullName>
        <ecNumber evidence="4">3.1.3.62</ecNumber>
        <ecNumber evidence="3">3.1.3.80</ecNumber>
    </recommendedName>
    <alternativeName>
        <fullName evidence="9">2,3-bisphosphoglycerate 3-phosphatase</fullName>
    </alternativeName>
</protein>
<name>A0AAN9TBG7_9HEMI</name>
<keyword evidence="16" id="KW-1185">Reference proteome</keyword>
<dbReference type="Pfam" id="PF00328">
    <property type="entry name" value="His_Phos_2"/>
    <property type="match status" value="1"/>
</dbReference>
<evidence type="ECO:0000313" key="16">
    <source>
        <dbReference type="Proteomes" id="UP001367676"/>
    </source>
</evidence>
<dbReference type="InterPro" id="IPR029033">
    <property type="entry name" value="His_PPase_superfam"/>
</dbReference>
<accession>A0AAN9TBG7</accession>
<dbReference type="Proteomes" id="UP001367676">
    <property type="component" value="Unassembled WGS sequence"/>
</dbReference>
<dbReference type="EC" id="3.1.3.62" evidence="4"/>
<comment type="caution">
    <text evidence="15">The sequence shown here is derived from an EMBL/GenBank/DDBJ whole genome shotgun (WGS) entry which is preliminary data.</text>
</comment>
<reference evidence="15 16" key="1">
    <citation type="submission" date="2024-03" db="EMBL/GenBank/DDBJ databases">
        <title>Adaptation during the transition from Ophiocordyceps entomopathogen to insect associate is accompanied by gene loss and intensified selection.</title>
        <authorList>
            <person name="Ward C.M."/>
            <person name="Onetto C.A."/>
            <person name="Borneman A.R."/>
        </authorList>
    </citation>
    <scope>NUCLEOTIDE SEQUENCE [LARGE SCALE GENOMIC DNA]</scope>
    <source>
        <strain evidence="15">AWRI1</strain>
        <tissue evidence="15">Single Adult Female</tissue>
    </source>
</reference>
<dbReference type="PANTHER" id="PTHR20963:SF8">
    <property type="entry name" value="MULTIPLE INOSITOL POLYPHOSPHATE PHOSPHATASE 1"/>
    <property type="match status" value="1"/>
</dbReference>
<comment type="subcellular location">
    <subcellularLocation>
        <location evidence="1">Membrane</location>
    </subcellularLocation>
</comment>
<comment type="catalytic activity">
    <reaction evidence="12">
        <text>1D-myo-inositol hexakisphosphate + H2O = 1D-myo-inositol 1,2,4,5,6-pentakisphosphate + phosphate</text>
        <dbReference type="Rhea" id="RHEA:16989"/>
        <dbReference type="ChEBI" id="CHEBI:15377"/>
        <dbReference type="ChEBI" id="CHEBI:43474"/>
        <dbReference type="ChEBI" id="CHEBI:57798"/>
        <dbReference type="ChEBI" id="CHEBI:58130"/>
        <dbReference type="EC" id="3.1.3.62"/>
    </reaction>
    <physiologicalReaction direction="left-to-right" evidence="12">
        <dbReference type="Rhea" id="RHEA:16990"/>
    </physiologicalReaction>
</comment>
<evidence type="ECO:0000256" key="4">
    <source>
        <dbReference type="ARBA" id="ARBA00013040"/>
    </source>
</evidence>
<comment type="catalytic activity">
    <reaction evidence="10">
        <text>1D-myo-inositol 1,2,5,6-tetrakisphosphate + H2O = 1D-myo-inositol 1,2,6-trisphosphate + phosphate</text>
        <dbReference type="Rhea" id="RHEA:77119"/>
        <dbReference type="ChEBI" id="CHEBI:15377"/>
        <dbReference type="ChEBI" id="CHEBI:43474"/>
        <dbReference type="ChEBI" id="CHEBI:195535"/>
        <dbReference type="ChEBI" id="CHEBI:195537"/>
        <dbReference type="EC" id="3.1.3.62"/>
    </reaction>
    <physiologicalReaction direction="left-to-right" evidence="10">
        <dbReference type="Rhea" id="RHEA:77120"/>
    </physiologicalReaction>
</comment>
<dbReference type="GO" id="GO:0003993">
    <property type="term" value="F:acid phosphatase activity"/>
    <property type="evidence" value="ECO:0007669"/>
    <property type="project" value="TreeGrafter"/>
</dbReference>
<keyword evidence="8" id="KW-0472">Membrane</keyword>
<evidence type="ECO:0000256" key="13">
    <source>
        <dbReference type="ARBA" id="ARBA00043832"/>
    </source>
</evidence>
<dbReference type="EMBL" id="JBBCAQ010000034">
    <property type="protein sequence ID" value="KAK7579725.1"/>
    <property type="molecule type" value="Genomic_DNA"/>
</dbReference>
<dbReference type="InterPro" id="IPR000560">
    <property type="entry name" value="His_Pase_clade-2"/>
</dbReference>
<organism evidence="15 16">
    <name type="scientific">Parthenolecanium corni</name>
    <dbReference type="NCBI Taxonomy" id="536013"/>
    <lineage>
        <taxon>Eukaryota</taxon>
        <taxon>Metazoa</taxon>
        <taxon>Ecdysozoa</taxon>
        <taxon>Arthropoda</taxon>
        <taxon>Hexapoda</taxon>
        <taxon>Insecta</taxon>
        <taxon>Pterygota</taxon>
        <taxon>Neoptera</taxon>
        <taxon>Paraneoptera</taxon>
        <taxon>Hemiptera</taxon>
        <taxon>Sternorrhyncha</taxon>
        <taxon>Coccoidea</taxon>
        <taxon>Coccidae</taxon>
        <taxon>Parthenolecanium</taxon>
    </lineage>
</organism>
<dbReference type="GO" id="GO:0052745">
    <property type="term" value="F:inositol phosphate phosphatase activity"/>
    <property type="evidence" value="ECO:0007669"/>
    <property type="project" value="TreeGrafter"/>
</dbReference>
<dbReference type="EC" id="3.1.3.80" evidence="3"/>
<evidence type="ECO:0000256" key="9">
    <source>
        <dbReference type="ARBA" id="ARBA00031642"/>
    </source>
</evidence>
<feature type="region of interest" description="Disordered" evidence="14">
    <location>
        <begin position="157"/>
        <end position="180"/>
    </location>
</feature>
<feature type="region of interest" description="Disordered" evidence="14">
    <location>
        <begin position="473"/>
        <end position="500"/>
    </location>
</feature>
<evidence type="ECO:0000256" key="2">
    <source>
        <dbReference type="ARBA" id="ARBA00008422"/>
    </source>
</evidence>
<sequence>MIGERNFFRQKKVTALYSHNHTNIIKYAEDPKLKWDFRRRDDDVLIALMKPVEEIKKILQKEAPDLIITNNNECGDSNNDDVQAESDENIVNNYNNETENTSYSVKDSTVQTERIVLDPETGQLGLSVNDEVPRIQRKPLQQSVSLDDFYLHNPRLIQSPEKGESSPLPSPRTAAPSDVDDSELGYTLVRSVTIIRHATRLPTEDTILEMKQILPELQWMLKLAAGAKTKRARRKSRLPQNKCYTKEMKDWELYEDLKDDDVEMKALVEEGKREAFNLGKRFRIFYKYLLPEEFDKESIMVKFTDSPRTKDTAFNVIKGIFEKLPPGDDWYEEVAGKRNILKYDSSCPGWKSFKNSVFTEHLTKSFLNSHYIQQIAKDVAAACGLEEDEFDVDENLNKFIQVRHQERPIHIPSCPLNKELLCPLDIFERGFEKFSYENCKYDEWCRMGNAPPQKDKSKKRFTVGKRRKLLRKERDARKKAKIDEKTTGNKKQKKDYRKIKSAGDVEFQKVLNEANIDDESEQQDEEENFHRLDQFLAEYGDVFD</sequence>
<dbReference type="Gene3D" id="3.40.50.1240">
    <property type="entry name" value="Phosphoglycerate mutase-like"/>
    <property type="match status" value="1"/>
</dbReference>
<dbReference type="PANTHER" id="PTHR20963">
    <property type="entry name" value="MULTIPLE INOSITOL POLYPHOSPHATE PHOSPHATASE-RELATED"/>
    <property type="match status" value="1"/>
</dbReference>
<evidence type="ECO:0000256" key="5">
    <source>
        <dbReference type="ARBA" id="ARBA00018097"/>
    </source>
</evidence>
<evidence type="ECO:0000256" key="6">
    <source>
        <dbReference type="ARBA" id="ARBA00022729"/>
    </source>
</evidence>
<dbReference type="AlphaFoldDB" id="A0AAN9TBG7"/>
<keyword evidence="6" id="KW-0732">Signal</keyword>
<comment type="similarity">
    <text evidence="2">Belongs to the histidine acid phosphatase family. MINPP1 subfamily.</text>
</comment>
<dbReference type="GO" id="GO:0034417">
    <property type="term" value="F:bisphosphoglycerate 3-phosphatase activity"/>
    <property type="evidence" value="ECO:0007669"/>
    <property type="project" value="UniProtKB-EC"/>
</dbReference>